<feature type="chain" id="PRO_5001646890" evidence="1">
    <location>
        <begin position="24"/>
        <end position="199"/>
    </location>
</feature>
<dbReference type="InterPro" id="IPR021476">
    <property type="entry name" value="Egh16-like"/>
</dbReference>
<dbReference type="Proteomes" id="UP000027222">
    <property type="component" value="Unassembled WGS sequence"/>
</dbReference>
<keyword evidence="1" id="KW-0732">Signal</keyword>
<organism evidence="2 3">
    <name type="scientific">Galerina marginata (strain CBS 339.88)</name>
    <dbReference type="NCBI Taxonomy" id="685588"/>
    <lineage>
        <taxon>Eukaryota</taxon>
        <taxon>Fungi</taxon>
        <taxon>Dikarya</taxon>
        <taxon>Basidiomycota</taxon>
        <taxon>Agaricomycotina</taxon>
        <taxon>Agaricomycetes</taxon>
        <taxon>Agaricomycetidae</taxon>
        <taxon>Agaricales</taxon>
        <taxon>Agaricineae</taxon>
        <taxon>Strophariaceae</taxon>
        <taxon>Galerina</taxon>
    </lineage>
</organism>
<reference evidence="3" key="1">
    <citation type="journal article" date="2014" name="Proc. Natl. Acad. Sci. U.S.A.">
        <title>Extensive sampling of basidiomycete genomes demonstrates inadequacy of the white-rot/brown-rot paradigm for wood decay fungi.</title>
        <authorList>
            <person name="Riley R."/>
            <person name="Salamov A.A."/>
            <person name="Brown D.W."/>
            <person name="Nagy L.G."/>
            <person name="Floudas D."/>
            <person name="Held B.W."/>
            <person name="Levasseur A."/>
            <person name="Lombard V."/>
            <person name="Morin E."/>
            <person name="Otillar R."/>
            <person name="Lindquist E.A."/>
            <person name="Sun H."/>
            <person name="LaButti K.M."/>
            <person name="Schmutz J."/>
            <person name="Jabbour D."/>
            <person name="Luo H."/>
            <person name="Baker S.E."/>
            <person name="Pisabarro A.G."/>
            <person name="Walton J.D."/>
            <person name="Blanchette R.A."/>
            <person name="Henrissat B."/>
            <person name="Martin F."/>
            <person name="Cullen D."/>
            <person name="Hibbett D.S."/>
            <person name="Grigoriev I.V."/>
        </authorList>
    </citation>
    <scope>NUCLEOTIDE SEQUENCE [LARGE SCALE GENOMIC DNA]</scope>
    <source>
        <strain evidence="3">CBS 339.88</strain>
    </source>
</reference>
<gene>
    <name evidence="2" type="ORF">GALMADRAFT_114882</name>
</gene>
<dbReference type="EMBL" id="KL142370">
    <property type="protein sequence ID" value="KDR81987.1"/>
    <property type="molecule type" value="Genomic_DNA"/>
</dbReference>
<evidence type="ECO:0000313" key="3">
    <source>
        <dbReference type="Proteomes" id="UP000027222"/>
    </source>
</evidence>
<dbReference type="AlphaFoldDB" id="A0A067TI45"/>
<proteinExistence type="predicted"/>
<accession>A0A067TI45</accession>
<protein>
    <submittedName>
        <fullName evidence="2">Uncharacterized protein</fullName>
    </submittedName>
</protein>
<dbReference type="HOGENOM" id="CLU_076643_1_0_1"/>
<sequence length="199" mass="20025">MFSKVWTTTALVLALSLQVNAHAAVAPVLGLSTDPQRSDVKRPNAKNPCGAGVDAASLIDSSTAVPVDETGSFKATVFNFNKGIDGSRKVKAAVDPTGTGASFTDMTVTTNGDLVSKDLGSQPIVAALPAGTTCTGGASGQGVLTSQFKNTIGFGNCMVVSQGDAATDRKAAAAGKKGAAGKLAGLKVRIFPTVTDQSH</sequence>
<dbReference type="STRING" id="685588.A0A067TI45"/>
<dbReference type="Pfam" id="PF11327">
    <property type="entry name" value="Egh16-like"/>
    <property type="match status" value="1"/>
</dbReference>
<name>A0A067TI45_GALM3</name>
<feature type="signal peptide" evidence="1">
    <location>
        <begin position="1"/>
        <end position="23"/>
    </location>
</feature>
<dbReference type="OrthoDB" id="3241054at2759"/>
<evidence type="ECO:0000256" key="1">
    <source>
        <dbReference type="SAM" id="SignalP"/>
    </source>
</evidence>
<evidence type="ECO:0000313" key="2">
    <source>
        <dbReference type="EMBL" id="KDR81987.1"/>
    </source>
</evidence>
<keyword evidence="3" id="KW-1185">Reference proteome</keyword>